<dbReference type="Proteomes" id="UP000236286">
    <property type="component" value="Unassembled WGS sequence"/>
</dbReference>
<dbReference type="EMBL" id="PDZR01000001">
    <property type="protein sequence ID" value="PNG27651.1"/>
    <property type="molecule type" value="Genomic_DNA"/>
</dbReference>
<protein>
    <submittedName>
        <fullName evidence="1">Uncharacterized protein</fullName>
    </submittedName>
</protein>
<proteinExistence type="predicted"/>
<evidence type="ECO:0000313" key="2">
    <source>
        <dbReference type="Proteomes" id="UP000236286"/>
    </source>
</evidence>
<reference evidence="1 2" key="1">
    <citation type="submission" date="2017-10" db="EMBL/GenBank/DDBJ databases">
        <title>Genome announcement of Methylocella silvestris TVC from permafrost.</title>
        <authorList>
            <person name="Wang J."/>
            <person name="Geng K."/>
            <person name="Ul-Haque F."/>
            <person name="Crombie A.T."/>
            <person name="Street L.E."/>
            <person name="Wookey P.A."/>
            <person name="Murrell J.C."/>
            <person name="Pratscher J."/>
        </authorList>
    </citation>
    <scope>NUCLEOTIDE SEQUENCE [LARGE SCALE GENOMIC DNA]</scope>
    <source>
        <strain evidence="1 2">TVC</strain>
    </source>
</reference>
<organism evidence="1 2">
    <name type="scientific">Methylocella silvestris</name>
    <dbReference type="NCBI Taxonomy" id="199596"/>
    <lineage>
        <taxon>Bacteria</taxon>
        <taxon>Pseudomonadati</taxon>
        <taxon>Pseudomonadota</taxon>
        <taxon>Alphaproteobacteria</taxon>
        <taxon>Hyphomicrobiales</taxon>
        <taxon>Beijerinckiaceae</taxon>
        <taxon>Methylocella</taxon>
    </lineage>
</organism>
<dbReference type="AlphaFoldDB" id="A0A2J7TLK5"/>
<accession>A0A2J7TLK5</accession>
<gene>
    <name evidence="1" type="ORF">CR492_01685</name>
</gene>
<comment type="caution">
    <text evidence="1">The sequence shown here is derived from an EMBL/GenBank/DDBJ whole genome shotgun (WGS) entry which is preliminary data.</text>
</comment>
<evidence type="ECO:0000313" key="1">
    <source>
        <dbReference type="EMBL" id="PNG27651.1"/>
    </source>
</evidence>
<sequence>MNASMLKSQHEKYVKEAVKALSKVRRKVSPSELIYAEETGLHTIGAIAEHRLGILKSINIENLNLAEQKAFCEEVATLTLIGRLASGEFSGEKCLDIAFNK</sequence>
<name>A0A2J7TLK5_METSI</name>